<keyword evidence="5 9" id="KW-0378">Hydrolase</keyword>
<keyword evidence="4" id="KW-0964">Secreted</keyword>
<sequence>MGLLMVILLISFCVSLGPKTASANTFDVTSYGAVGDGDTDDTHLLGDISAPKTKEGWEGCDTNGYLMHFTSVSGLVMDGSGQLDGQGSIWWREGEKYKPNGPPCHCPSMLRFDKCDGLQLRGTRHINGPKSHISITHCDGADIGNIYISAPEHSPNTDGIDISWSSHVNIHDSAIESGDDCIAINGGTYDLNVTGITCGPGHGISIGSLGKNGAHSTVKQVLVQNCNITGTQNGLRIKTSPHGSGYAQSIVFEDINLINVKNPILIDQHYCTKDKNYNCPAPPSASAVKVSDVRYQNIHGSSASKQAITINCAARWNCTEIVMNDVGITGEGVFAHCENASGDFGDTTPEVNCSPAVRTFK</sequence>
<feature type="chain" id="PRO_5042055268" description="Polygalacturonase" evidence="10">
    <location>
        <begin position="24"/>
        <end position="361"/>
    </location>
</feature>
<dbReference type="Proteomes" id="UP001229421">
    <property type="component" value="Unassembled WGS sequence"/>
</dbReference>
<feature type="active site" evidence="8">
    <location>
        <position position="202"/>
    </location>
</feature>
<comment type="subcellular location">
    <subcellularLocation>
        <location evidence="1">Secreted</location>
        <location evidence="1">Cell wall</location>
    </subcellularLocation>
</comment>
<dbReference type="GO" id="GO:0071555">
    <property type="term" value="P:cell wall organization"/>
    <property type="evidence" value="ECO:0007669"/>
    <property type="project" value="UniProtKB-KW"/>
</dbReference>
<evidence type="ECO:0000256" key="2">
    <source>
        <dbReference type="ARBA" id="ARBA00008834"/>
    </source>
</evidence>
<keyword evidence="3" id="KW-0134">Cell wall</keyword>
<keyword evidence="6 9" id="KW-0326">Glycosidase</keyword>
<dbReference type="InterPro" id="IPR006626">
    <property type="entry name" value="PbH1"/>
</dbReference>
<comment type="similarity">
    <text evidence="2 9">Belongs to the glycosyl hydrolase 28 family.</text>
</comment>
<accession>A0AAD8P2J2</accession>
<evidence type="ECO:0008006" key="13">
    <source>
        <dbReference type="Google" id="ProtNLM"/>
    </source>
</evidence>
<dbReference type="PROSITE" id="PS00502">
    <property type="entry name" value="POLYGALACTURONASE"/>
    <property type="match status" value="1"/>
</dbReference>
<evidence type="ECO:0000256" key="9">
    <source>
        <dbReference type="RuleBase" id="RU361169"/>
    </source>
</evidence>
<dbReference type="SMART" id="SM00710">
    <property type="entry name" value="PbH1"/>
    <property type="match status" value="4"/>
</dbReference>
<protein>
    <recommendedName>
        <fullName evidence="13">Polygalacturonase</fullName>
    </recommendedName>
</protein>
<evidence type="ECO:0000313" key="11">
    <source>
        <dbReference type="EMBL" id="KAK1429616.1"/>
    </source>
</evidence>
<dbReference type="InterPro" id="IPR012334">
    <property type="entry name" value="Pectin_lyas_fold"/>
</dbReference>
<dbReference type="SUPFAM" id="SSF51126">
    <property type="entry name" value="Pectin lyase-like"/>
    <property type="match status" value="1"/>
</dbReference>
<evidence type="ECO:0000256" key="3">
    <source>
        <dbReference type="ARBA" id="ARBA00022512"/>
    </source>
</evidence>
<dbReference type="PANTHER" id="PTHR31375">
    <property type="match status" value="1"/>
</dbReference>
<keyword evidence="12" id="KW-1185">Reference proteome</keyword>
<evidence type="ECO:0000256" key="4">
    <source>
        <dbReference type="ARBA" id="ARBA00022525"/>
    </source>
</evidence>
<evidence type="ECO:0000256" key="1">
    <source>
        <dbReference type="ARBA" id="ARBA00004191"/>
    </source>
</evidence>
<evidence type="ECO:0000313" key="12">
    <source>
        <dbReference type="Proteomes" id="UP001229421"/>
    </source>
</evidence>
<proteinExistence type="inferred from homology"/>
<dbReference type="EMBL" id="JAUHHV010000003">
    <property type="protein sequence ID" value="KAK1429616.1"/>
    <property type="molecule type" value="Genomic_DNA"/>
</dbReference>
<evidence type="ECO:0000256" key="7">
    <source>
        <dbReference type="ARBA" id="ARBA00023316"/>
    </source>
</evidence>
<evidence type="ECO:0000256" key="5">
    <source>
        <dbReference type="ARBA" id="ARBA00022801"/>
    </source>
</evidence>
<keyword evidence="10" id="KW-0732">Signal</keyword>
<dbReference type="GO" id="GO:0005975">
    <property type="term" value="P:carbohydrate metabolic process"/>
    <property type="evidence" value="ECO:0007669"/>
    <property type="project" value="InterPro"/>
</dbReference>
<name>A0AAD8P2J2_TARER</name>
<dbReference type="InterPro" id="IPR011050">
    <property type="entry name" value="Pectin_lyase_fold/virulence"/>
</dbReference>
<feature type="signal peptide" evidence="10">
    <location>
        <begin position="1"/>
        <end position="23"/>
    </location>
</feature>
<comment type="caution">
    <text evidence="11">The sequence shown here is derived from an EMBL/GenBank/DDBJ whole genome shotgun (WGS) entry which is preliminary data.</text>
</comment>
<dbReference type="Pfam" id="PF00295">
    <property type="entry name" value="Glyco_hydro_28"/>
    <property type="match status" value="1"/>
</dbReference>
<dbReference type="GO" id="GO:0004650">
    <property type="term" value="F:polygalacturonase activity"/>
    <property type="evidence" value="ECO:0007669"/>
    <property type="project" value="InterPro"/>
</dbReference>
<evidence type="ECO:0000256" key="10">
    <source>
        <dbReference type="SAM" id="SignalP"/>
    </source>
</evidence>
<evidence type="ECO:0000256" key="8">
    <source>
        <dbReference type="PROSITE-ProRule" id="PRU10052"/>
    </source>
</evidence>
<keyword evidence="7" id="KW-0961">Cell wall biogenesis/degradation</keyword>
<dbReference type="Gene3D" id="2.160.20.10">
    <property type="entry name" value="Single-stranded right-handed beta-helix, Pectin lyase-like"/>
    <property type="match status" value="1"/>
</dbReference>
<evidence type="ECO:0000256" key="6">
    <source>
        <dbReference type="ARBA" id="ARBA00023295"/>
    </source>
</evidence>
<reference evidence="11" key="1">
    <citation type="journal article" date="2023" name="bioRxiv">
        <title>Improved chromosome-level genome assembly for marigold (Tagetes erecta).</title>
        <authorList>
            <person name="Jiang F."/>
            <person name="Yuan L."/>
            <person name="Wang S."/>
            <person name="Wang H."/>
            <person name="Xu D."/>
            <person name="Wang A."/>
            <person name="Fan W."/>
        </authorList>
    </citation>
    <scope>NUCLEOTIDE SEQUENCE</scope>
    <source>
        <strain evidence="11">WSJ</strain>
        <tissue evidence="11">Leaf</tissue>
    </source>
</reference>
<dbReference type="InterPro" id="IPR000743">
    <property type="entry name" value="Glyco_hydro_28"/>
</dbReference>
<dbReference type="AlphaFoldDB" id="A0AAD8P2J2"/>
<gene>
    <name evidence="11" type="ORF">QVD17_11830</name>
</gene>
<organism evidence="11 12">
    <name type="scientific">Tagetes erecta</name>
    <name type="common">African marigold</name>
    <dbReference type="NCBI Taxonomy" id="13708"/>
    <lineage>
        <taxon>Eukaryota</taxon>
        <taxon>Viridiplantae</taxon>
        <taxon>Streptophyta</taxon>
        <taxon>Embryophyta</taxon>
        <taxon>Tracheophyta</taxon>
        <taxon>Spermatophyta</taxon>
        <taxon>Magnoliopsida</taxon>
        <taxon>eudicotyledons</taxon>
        <taxon>Gunneridae</taxon>
        <taxon>Pentapetalae</taxon>
        <taxon>asterids</taxon>
        <taxon>campanulids</taxon>
        <taxon>Asterales</taxon>
        <taxon>Asteraceae</taxon>
        <taxon>Asteroideae</taxon>
        <taxon>Heliantheae alliance</taxon>
        <taxon>Tageteae</taxon>
        <taxon>Tagetes</taxon>
    </lineage>
</organism>